<comment type="caution">
    <text evidence="4">The sequence shown here is derived from an EMBL/GenBank/DDBJ whole genome shotgun (WGS) entry which is preliminary data.</text>
</comment>
<feature type="transmembrane region" description="Helical" evidence="2">
    <location>
        <begin position="1010"/>
        <end position="1032"/>
    </location>
</feature>
<protein>
    <recommendedName>
        <fullName evidence="6">Bacterial Ig-like domain-containing protein</fullName>
    </recommendedName>
</protein>
<feature type="compositionally biased region" description="Basic and acidic residues" evidence="1">
    <location>
        <begin position="882"/>
        <end position="893"/>
    </location>
</feature>
<dbReference type="PANTHER" id="PTHR34677">
    <property type="match status" value="1"/>
</dbReference>
<feature type="region of interest" description="Disordered" evidence="1">
    <location>
        <begin position="1128"/>
        <end position="1163"/>
    </location>
</feature>
<feature type="region of interest" description="Disordered" evidence="1">
    <location>
        <begin position="866"/>
        <end position="901"/>
    </location>
</feature>
<keyword evidence="2" id="KW-0472">Membrane</keyword>
<dbReference type="Gramene" id="TVT99028">
    <property type="protein sequence ID" value="TVT99028"/>
    <property type="gene ID" value="EJB05_55658"/>
</dbReference>
<feature type="compositionally biased region" description="Basic and acidic residues" evidence="1">
    <location>
        <begin position="1128"/>
        <end position="1144"/>
    </location>
</feature>
<dbReference type="AlphaFoldDB" id="A0A5J9SJ81"/>
<feature type="chain" id="PRO_5023805276" description="Bacterial Ig-like domain-containing protein" evidence="3">
    <location>
        <begin position="28"/>
        <end position="1178"/>
    </location>
</feature>
<feature type="transmembrane region" description="Helical" evidence="2">
    <location>
        <begin position="700"/>
        <end position="721"/>
    </location>
</feature>
<evidence type="ECO:0008006" key="6">
    <source>
        <dbReference type="Google" id="ProtNLM"/>
    </source>
</evidence>
<feature type="signal peptide" evidence="3">
    <location>
        <begin position="1"/>
        <end position="27"/>
    </location>
</feature>
<feature type="region of interest" description="Disordered" evidence="1">
    <location>
        <begin position="1078"/>
        <end position="1116"/>
    </location>
</feature>
<keyword evidence="2" id="KW-1133">Transmembrane helix</keyword>
<evidence type="ECO:0000256" key="3">
    <source>
        <dbReference type="SAM" id="SignalP"/>
    </source>
</evidence>
<proteinExistence type="predicted"/>
<evidence type="ECO:0000313" key="4">
    <source>
        <dbReference type="EMBL" id="TVT99028.1"/>
    </source>
</evidence>
<gene>
    <name evidence="4" type="ORF">EJB05_55658</name>
</gene>
<keyword evidence="5" id="KW-1185">Reference proteome</keyword>
<feature type="transmembrane region" description="Helical" evidence="2">
    <location>
        <begin position="977"/>
        <end position="998"/>
    </location>
</feature>
<name>A0A5J9SJ81_9POAL</name>
<evidence type="ECO:0000256" key="1">
    <source>
        <dbReference type="SAM" id="MobiDB-lite"/>
    </source>
</evidence>
<feature type="transmembrane region" description="Helical" evidence="2">
    <location>
        <begin position="742"/>
        <end position="762"/>
    </location>
</feature>
<evidence type="ECO:0000256" key="2">
    <source>
        <dbReference type="SAM" id="Phobius"/>
    </source>
</evidence>
<dbReference type="EMBL" id="RWGY01000774">
    <property type="protein sequence ID" value="TVT99028.1"/>
    <property type="molecule type" value="Genomic_DNA"/>
</dbReference>
<reference evidence="4 5" key="1">
    <citation type="journal article" date="2019" name="Sci. Rep.">
        <title>A high-quality genome of Eragrostis curvula grass provides insights into Poaceae evolution and supports new strategies to enhance forage quality.</title>
        <authorList>
            <person name="Carballo J."/>
            <person name="Santos B.A.C.M."/>
            <person name="Zappacosta D."/>
            <person name="Garbus I."/>
            <person name="Selva J.P."/>
            <person name="Gallo C.A."/>
            <person name="Diaz A."/>
            <person name="Albertini E."/>
            <person name="Caccamo M."/>
            <person name="Echenique V."/>
        </authorList>
    </citation>
    <scope>NUCLEOTIDE SEQUENCE [LARGE SCALE GENOMIC DNA]</scope>
    <source>
        <strain evidence="5">cv. Victoria</strain>
        <tissue evidence="4">Leaf</tissue>
    </source>
</reference>
<accession>A0A5J9SJ81</accession>
<feature type="transmembrane region" description="Helical" evidence="2">
    <location>
        <begin position="948"/>
        <end position="971"/>
    </location>
</feature>
<keyword evidence="2" id="KW-0812">Transmembrane</keyword>
<dbReference type="PANTHER" id="PTHR34677:SF1">
    <property type="entry name" value="TRANSMEMBRANE PROTEIN"/>
    <property type="match status" value="1"/>
</dbReference>
<keyword evidence="3" id="KW-0732">Signal</keyword>
<sequence>MVWKSWGWSGCLLAVVAVLLVASPCSGAGGLAVSLSEAPRRVSKSASAVFAFRVLQSSGVPCVDCAVTCKLDGGRASECGSSGNGNGTGTLSYAGLKDGNHTFAVCAGRGGAAGGACVTYAWNVDTVPPTASVTAGSAFTSASNVSALISFSEPCPGAGGFTCNQTYCNLIVYGPGRVEPSTLKVLRPGISYSVAVTISPDEQYGRLILVMDRAFCTDAAGHWFTRTSNSSFTLRFDRRINSMNITTSIPEKLLQIQGAMRLVEATNDAKDLRIYLIFAQPVINSSAQILSVLKATDAVLTPTNRSTLGNHRFGYLVNKVSDTSIVTVSCDTSSIISRQGTPVYSAEPFAFLYEWKHEAEYSLLLHRHLALIDTQRPSVKLGTSTWRTSSHAIQVLIKFAKPVFNFSSSAVQLSGGNLFHEASKSIYTLQIQAVDKLVSVQVAENAAQDVAGNPNLASDRLEVRHYSVPASSSSIATLTTVVFVVTVVVATLLTVSTSSLLASGAISRPSSYMTSEPSRNLLRMACHIQIFALSRWLSVNLPIEYYEFAKGIEWTIPYMHLPWEGPAADPFLGYSTMPAIAYSELLDRSAVGADISYPPQAKGQQVMPMQMPILPTEIPPADGKPLMPMEIPGDGKPVMPTQISPGDGKPVMPMQIPLDGKPLTAMEYRSFFENPDMKPEAQIIMKLQDLDGWKYFGRNMFWLGVIGGGMILAHALTLLYLKLRYKHKEQGKGYGALVLPRFEIMVVVLATPCIAQAAAALFRGGTTGGLVVGMVLAGVLTSLLVGLLLFLSLGVATGRLAQYKEVHREGREFHWYQAVVRHTLGPVSRGQWTWNKDPRQAHGVRQLACRLGPLFEDLRGPPKYMLTQIGGGGGTSTTATKGRREEEEDRVMASEDENESAEAPRAQRLLGALRVHFTFLEWAKRVAVGVAAGAGAGAHHASSSSLPWSVAAVLAVAAFQLLFMLLAKPFVRKRVQLAETLSVAGEVFIFAACLALVVRKGSAEDQRGVGLAMLGAFLLGFAAQACNEWGALVRQVRLLSADRSSFVGGAKAASAGLLMLVLPASCYCSSALLGDRMDDGDGRRQEQTTTPPPPRDGGGESTAEERGSSNGNNNERWWLRQLREMAKASFTKEEDQEAANHREASSSSGGGIRRKKSGEWKARSRALYNDLEAIFSNR</sequence>
<evidence type="ECO:0000313" key="5">
    <source>
        <dbReference type="Proteomes" id="UP000324897"/>
    </source>
</evidence>
<dbReference type="Proteomes" id="UP000324897">
    <property type="component" value="Unassembled WGS sequence"/>
</dbReference>
<dbReference type="OrthoDB" id="617191at2759"/>
<feature type="transmembrane region" description="Helical" evidence="2">
    <location>
        <begin position="768"/>
        <end position="795"/>
    </location>
</feature>
<feature type="transmembrane region" description="Helical" evidence="2">
    <location>
        <begin position="1052"/>
        <end position="1074"/>
    </location>
</feature>
<organism evidence="4 5">
    <name type="scientific">Eragrostis curvula</name>
    <name type="common">weeping love grass</name>
    <dbReference type="NCBI Taxonomy" id="38414"/>
    <lineage>
        <taxon>Eukaryota</taxon>
        <taxon>Viridiplantae</taxon>
        <taxon>Streptophyta</taxon>
        <taxon>Embryophyta</taxon>
        <taxon>Tracheophyta</taxon>
        <taxon>Spermatophyta</taxon>
        <taxon>Magnoliopsida</taxon>
        <taxon>Liliopsida</taxon>
        <taxon>Poales</taxon>
        <taxon>Poaceae</taxon>
        <taxon>PACMAD clade</taxon>
        <taxon>Chloridoideae</taxon>
        <taxon>Eragrostideae</taxon>
        <taxon>Eragrostidinae</taxon>
        <taxon>Eragrostis</taxon>
    </lineage>
</organism>